<reference evidence="2 3" key="1">
    <citation type="submission" date="2017-08" db="EMBL/GenBank/DDBJ databases">
        <title>Complete Genome Sequence of Streptomyces formicae KY5, the formicamycin producer.</title>
        <authorList>
            <person name="Holmes N.A."/>
            <person name="Devine R."/>
            <person name="Qin Z."/>
            <person name="Seipke R.F."/>
            <person name="Wilkinson B."/>
            <person name="Hutchings M.I."/>
        </authorList>
    </citation>
    <scope>NUCLEOTIDE SEQUENCE [LARGE SCALE GENOMIC DNA]</scope>
    <source>
        <strain evidence="2 3">KY5</strain>
    </source>
</reference>
<name>A0A291Q944_9ACTN</name>
<evidence type="ECO:0000313" key="3">
    <source>
        <dbReference type="Proteomes" id="UP000221011"/>
    </source>
</evidence>
<sequence length="137" mass="15375">MDLYSAQRIAEAEAARTGLGTGPNRRLRLTLIIGMPLFLPVLGIMILVPKSWANDVLYVYEAGIIGCLLHYVWVFVRYPRYAGRPPYLTRDLAMGGGFFLPSLFFGFWPGMIAAPAWALFVGVAYAVEETREHRGHR</sequence>
<keyword evidence="1" id="KW-1133">Transmembrane helix</keyword>
<keyword evidence="1" id="KW-0472">Membrane</keyword>
<evidence type="ECO:0000313" key="2">
    <source>
        <dbReference type="EMBL" id="ATL27954.1"/>
    </source>
</evidence>
<accession>A0A291Q944</accession>
<protein>
    <submittedName>
        <fullName evidence="2">Uncharacterized protein</fullName>
    </submittedName>
</protein>
<gene>
    <name evidence="2" type="ORF">KY5_2936c</name>
</gene>
<dbReference type="RefSeq" id="WP_098242695.1">
    <property type="nucleotide sequence ID" value="NZ_CP022685.1"/>
</dbReference>
<feature type="transmembrane region" description="Helical" evidence="1">
    <location>
        <begin position="29"/>
        <end position="48"/>
    </location>
</feature>
<evidence type="ECO:0000256" key="1">
    <source>
        <dbReference type="SAM" id="Phobius"/>
    </source>
</evidence>
<dbReference type="Proteomes" id="UP000221011">
    <property type="component" value="Chromosome"/>
</dbReference>
<organism evidence="2 3">
    <name type="scientific">Streptomyces formicae</name>
    <dbReference type="NCBI Taxonomy" id="1616117"/>
    <lineage>
        <taxon>Bacteria</taxon>
        <taxon>Bacillati</taxon>
        <taxon>Actinomycetota</taxon>
        <taxon>Actinomycetes</taxon>
        <taxon>Kitasatosporales</taxon>
        <taxon>Streptomycetaceae</taxon>
        <taxon>Streptomyces</taxon>
    </lineage>
</organism>
<feature type="transmembrane region" description="Helical" evidence="1">
    <location>
        <begin position="57"/>
        <end position="78"/>
    </location>
</feature>
<dbReference type="AlphaFoldDB" id="A0A291Q944"/>
<dbReference type="KEGG" id="sfk:KY5_2936c"/>
<proteinExistence type="predicted"/>
<keyword evidence="1" id="KW-0812">Transmembrane</keyword>
<dbReference type="EMBL" id="CP022685">
    <property type="protein sequence ID" value="ATL27954.1"/>
    <property type="molecule type" value="Genomic_DNA"/>
</dbReference>
<feature type="transmembrane region" description="Helical" evidence="1">
    <location>
        <begin position="98"/>
        <end position="127"/>
    </location>
</feature>
<keyword evidence="3" id="KW-1185">Reference proteome</keyword>